<dbReference type="InterPro" id="IPR008965">
    <property type="entry name" value="CBM2/CBM3_carb-bd_dom_sf"/>
</dbReference>
<evidence type="ECO:0000313" key="4">
    <source>
        <dbReference type="Proteomes" id="UP000002730"/>
    </source>
</evidence>
<dbReference type="Gene3D" id="2.60.40.680">
    <property type="match status" value="1"/>
</dbReference>
<organism evidence="3 4">
    <name type="scientific">Clostridium cellulovorans (strain ATCC 35296 / DSM 3052 / OCM 3 / 743B)</name>
    <dbReference type="NCBI Taxonomy" id="573061"/>
    <lineage>
        <taxon>Bacteria</taxon>
        <taxon>Bacillati</taxon>
        <taxon>Bacillota</taxon>
        <taxon>Clostridia</taxon>
        <taxon>Eubacteriales</taxon>
        <taxon>Clostridiaceae</taxon>
        <taxon>Clostridium</taxon>
    </lineage>
</organism>
<dbReference type="Proteomes" id="UP000002730">
    <property type="component" value="Chromosome"/>
</dbReference>
<dbReference type="HOGENOM" id="CLU_1136491_0_0_9"/>
<evidence type="ECO:0000256" key="1">
    <source>
        <dbReference type="SAM" id="MobiDB-lite"/>
    </source>
</evidence>
<feature type="compositionally biased region" description="Low complexity" evidence="1">
    <location>
        <begin position="41"/>
        <end position="79"/>
    </location>
</feature>
<dbReference type="AlphaFoldDB" id="D9SS69"/>
<evidence type="ECO:0000313" key="3">
    <source>
        <dbReference type="EMBL" id="ADL52516.1"/>
    </source>
</evidence>
<evidence type="ECO:0000259" key="2">
    <source>
        <dbReference type="Pfam" id="PF00963"/>
    </source>
</evidence>
<keyword evidence="4" id="KW-1185">Reference proteome</keyword>
<dbReference type="OrthoDB" id="1738946at2"/>
<gene>
    <name evidence="3" type="ordered locus">Clocel_2820</name>
</gene>
<dbReference type="GO" id="GO:0000272">
    <property type="term" value="P:polysaccharide catabolic process"/>
    <property type="evidence" value="ECO:0007669"/>
    <property type="project" value="InterPro"/>
</dbReference>
<dbReference type="STRING" id="573061.Clocel_2820"/>
<accession>D9SS69</accession>
<protein>
    <submittedName>
        <fullName evidence="3">Cellulosome anchoring protein cohesin region</fullName>
    </submittedName>
</protein>
<feature type="compositionally biased region" description="Polar residues" evidence="1">
    <location>
        <begin position="80"/>
        <end position="104"/>
    </location>
</feature>
<reference evidence="3 4" key="1">
    <citation type="submission" date="2010-08" db="EMBL/GenBank/DDBJ databases">
        <title>Complete sequence of Clostridium cellulovorans 743B.</title>
        <authorList>
            <consortium name="US DOE Joint Genome Institute"/>
            <person name="Lucas S."/>
            <person name="Copeland A."/>
            <person name="Lapidus A."/>
            <person name="Cheng J.-F."/>
            <person name="Bruce D."/>
            <person name="Goodwin L."/>
            <person name="Pitluck S."/>
            <person name="Chertkov O."/>
            <person name="Detter J.C."/>
            <person name="Han C."/>
            <person name="Tapia R."/>
            <person name="Land M."/>
            <person name="Hauser L."/>
            <person name="Chang Y.-J."/>
            <person name="Jeffries C."/>
            <person name="Kyrpides N."/>
            <person name="Ivanova N."/>
            <person name="Mikhailova N."/>
            <person name="Hemme C.L."/>
            <person name="Woyke T."/>
        </authorList>
    </citation>
    <scope>NUCLEOTIDE SEQUENCE [LARGE SCALE GENOMIC DNA]</scope>
    <source>
        <strain evidence="4">ATCC 35296 / DSM 3052 / OCM 3 / 743B</strain>
    </source>
</reference>
<dbReference type="EMBL" id="CP002160">
    <property type="protein sequence ID" value="ADL52516.1"/>
    <property type="molecule type" value="Genomic_DNA"/>
</dbReference>
<dbReference type="eggNOG" id="ENOG5033T4I">
    <property type="taxonomic scope" value="Bacteria"/>
</dbReference>
<dbReference type="SUPFAM" id="SSF49384">
    <property type="entry name" value="Carbohydrate-binding domain"/>
    <property type="match status" value="1"/>
</dbReference>
<dbReference type="IntAct" id="D9SS69">
    <property type="interactions" value="2"/>
</dbReference>
<proteinExistence type="predicted"/>
<sequence>MKKNILIITLVVSIGVVVAGVAMINSNSKDSSSAVVETVDSNKTTTDDTNSTDTNNTSSKASENTDNSTNNTDNTENSTPATNNNPSGETVSNPGQSSEVKASNESVSVAIGEVNGSVGSEIIVPVTITDTPKSGIGSCDFKVNYDTTALELIEITPGDVLVNPEANFSSSSDQNLGIASFLYLDNTFEKEAITKNGVFANIKFKVKDGATGAKEVAFKSIGAFTDNALSSHEVKTTNGKVNIN</sequence>
<name>D9SS69_CLOC7</name>
<dbReference type="CDD" id="cd08548">
    <property type="entry name" value="Type_I_cohesin_like"/>
    <property type="match status" value="1"/>
</dbReference>
<dbReference type="GO" id="GO:0030246">
    <property type="term" value="F:carbohydrate binding"/>
    <property type="evidence" value="ECO:0007669"/>
    <property type="project" value="InterPro"/>
</dbReference>
<dbReference type="InterPro" id="IPR002102">
    <property type="entry name" value="Cohesin_dom"/>
</dbReference>
<dbReference type="KEGG" id="ccb:Clocel_2820"/>
<feature type="domain" description="Cohesin" evidence="2">
    <location>
        <begin position="107"/>
        <end position="243"/>
    </location>
</feature>
<feature type="region of interest" description="Disordered" evidence="1">
    <location>
        <begin position="27"/>
        <end position="104"/>
    </location>
</feature>
<dbReference type="Pfam" id="PF00963">
    <property type="entry name" value="Cohesin"/>
    <property type="match status" value="1"/>
</dbReference>
<dbReference type="RefSeq" id="WP_010074614.1">
    <property type="nucleotide sequence ID" value="NC_014393.1"/>
</dbReference>